<evidence type="ECO:0000256" key="1">
    <source>
        <dbReference type="SAM" id="MobiDB-lite"/>
    </source>
</evidence>
<dbReference type="EMBL" id="BOLY01000007">
    <property type="protein sequence ID" value="GIZ47313.1"/>
    <property type="molecule type" value="Genomic_DNA"/>
</dbReference>
<dbReference type="RefSeq" id="XP_044661800.1">
    <property type="nucleotide sequence ID" value="XM_044805865.1"/>
</dbReference>
<accession>A0A9P3FH32</accession>
<dbReference type="OrthoDB" id="3634130at2759"/>
<protein>
    <submittedName>
        <fullName evidence="2">Uncharacterized protein</fullName>
    </submittedName>
</protein>
<feature type="compositionally biased region" description="Gly residues" evidence="1">
    <location>
        <begin position="421"/>
        <end position="432"/>
    </location>
</feature>
<feature type="region of interest" description="Disordered" evidence="1">
    <location>
        <begin position="393"/>
        <end position="432"/>
    </location>
</feature>
<dbReference type="PANTHER" id="PTHR42085:SF1">
    <property type="entry name" value="F-BOX DOMAIN-CONTAINING PROTEIN"/>
    <property type="match status" value="1"/>
</dbReference>
<dbReference type="InterPro" id="IPR038883">
    <property type="entry name" value="AN11006-like"/>
</dbReference>
<organism evidence="2 3">
    <name type="scientific">Cercospora kikuchii</name>
    <dbReference type="NCBI Taxonomy" id="84275"/>
    <lineage>
        <taxon>Eukaryota</taxon>
        <taxon>Fungi</taxon>
        <taxon>Dikarya</taxon>
        <taxon>Ascomycota</taxon>
        <taxon>Pezizomycotina</taxon>
        <taxon>Dothideomycetes</taxon>
        <taxon>Dothideomycetidae</taxon>
        <taxon>Mycosphaerellales</taxon>
        <taxon>Mycosphaerellaceae</taxon>
        <taxon>Cercospora</taxon>
    </lineage>
</organism>
<proteinExistence type="predicted"/>
<name>A0A9P3FH32_9PEZI</name>
<dbReference type="PANTHER" id="PTHR42085">
    <property type="entry name" value="F-BOX DOMAIN-CONTAINING PROTEIN"/>
    <property type="match status" value="1"/>
</dbReference>
<dbReference type="Proteomes" id="UP000825890">
    <property type="component" value="Unassembled WGS sequence"/>
</dbReference>
<evidence type="ECO:0000313" key="3">
    <source>
        <dbReference type="Proteomes" id="UP000825890"/>
    </source>
</evidence>
<dbReference type="GeneID" id="68295983"/>
<sequence length="432" mass="48404">MAPPKRPTFEPTEPVRPLKDEVVEVIRPWRFSEDKPPYTTSELIVMMLVMQDLRPQTMQSIHYNILRSFGYFADEALLMFAGEVQEERSKYHRMAHGTTTLESDYDGPFEHSIHGLYETVREFDIPLTCNRLLDNGRTLTDFEAEFTISAEAARVCLRDILEPERDGTFDFMALPPELREKIYKMLLVYPKPGLIIDSQVLCDWEGQLGVQSRDDAEAELPAAGGSHTLPTINFDVKGLAETLDILKVSKQIRHEALPVFYGRNTFQFGSLKHLNDTLRTMGNEAIKQIGDLRVVLEKHKFINDLHALEGLDRLLSELSPKSLVLIAPLDTWFWYKCCGDSSENRPATTQEMMALDSVEGLNGLLTMAKQAKHLEILGDGFMGDWLRMKLAESNEAQEGDGNGEVQQGVTDQDEGIDAGTDGHGGAAGSPAS</sequence>
<reference evidence="2 3" key="1">
    <citation type="submission" date="2021-01" db="EMBL/GenBank/DDBJ databases">
        <title>Cercospora kikuchii MAFF 305040 whole genome shotgun sequence.</title>
        <authorList>
            <person name="Kashiwa T."/>
            <person name="Suzuki T."/>
        </authorList>
    </citation>
    <scope>NUCLEOTIDE SEQUENCE [LARGE SCALE GENOMIC DNA]</scope>
    <source>
        <strain evidence="2 3">MAFF 305040</strain>
    </source>
</reference>
<gene>
    <name evidence="2" type="ORF">CKM354_001040800</name>
</gene>
<evidence type="ECO:0000313" key="2">
    <source>
        <dbReference type="EMBL" id="GIZ47313.1"/>
    </source>
</evidence>
<comment type="caution">
    <text evidence="2">The sequence shown here is derived from an EMBL/GenBank/DDBJ whole genome shotgun (WGS) entry which is preliminary data.</text>
</comment>
<keyword evidence="3" id="KW-1185">Reference proteome</keyword>
<dbReference type="AlphaFoldDB" id="A0A9P3FH32"/>